<dbReference type="OrthoDB" id="113459at2"/>
<dbReference type="InterPro" id="IPR002716">
    <property type="entry name" value="PIN_dom"/>
</dbReference>
<evidence type="ECO:0000259" key="6">
    <source>
        <dbReference type="Pfam" id="PF13470"/>
    </source>
</evidence>
<dbReference type="GO" id="GO:0016787">
    <property type="term" value="F:hydrolase activity"/>
    <property type="evidence" value="ECO:0007669"/>
    <property type="project" value="UniProtKB-KW"/>
</dbReference>
<reference evidence="8 9" key="2">
    <citation type="journal article" date="2010" name="Stand. Genomic Sci.">
        <title>Complete genome sequence of Xylanimonas cellulosilytica type strain (XIL07).</title>
        <authorList>
            <person name="Foster B."/>
            <person name="Pukall R."/>
            <person name="Abt B."/>
            <person name="Nolan M."/>
            <person name="Glavina Del Rio T."/>
            <person name="Chen F."/>
            <person name="Lucas S."/>
            <person name="Tice H."/>
            <person name="Pitluck S."/>
            <person name="Cheng J.-F."/>
            <person name="Chertkov O."/>
            <person name="Brettin T."/>
            <person name="Han C."/>
            <person name="Detter J.C."/>
            <person name="Bruce D."/>
            <person name="Goodwin L."/>
            <person name="Ivanova N."/>
            <person name="Mavromatis K."/>
            <person name="Pati A."/>
            <person name="Mikhailova N."/>
            <person name="Chen A."/>
            <person name="Palaniappan K."/>
            <person name="Land M."/>
            <person name="Hauser L."/>
            <person name="Chang Y.-J."/>
            <person name="Jeffries C.D."/>
            <person name="Chain P."/>
            <person name="Rohde M."/>
            <person name="Goeker M."/>
            <person name="Bristow J."/>
            <person name="Eisen J.A."/>
            <person name="Markowitz V."/>
            <person name="Hugenholtz P."/>
            <person name="Kyrpides N.C."/>
            <person name="Klenk H.-P."/>
            <person name="Lapidus A."/>
        </authorList>
    </citation>
    <scope>NUCLEOTIDE SEQUENCE [LARGE SCALE GENOMIC DNA]</scope>
    <source>
        <strain evidence="9">DSM 15894 / CECT 5975 / LMG 20990 / XIL07</strain>
    </source>
</reference>
<evidence type="ECO:0000259" key="7">
    <source>
        <dbReference type="Pfam" id="PF26343"/>
    </source>
</evidence>
<evidence type="ECO:0000256" key="3">
    <source>
        <dbReference type="ARBA" id="ARBA00022801"/>
    </source>
</evidence>
<dbReference type="eggNOG" id="COG1569">
    <property type="taxonomic scope" value="Bacteria"/>
</dbReference>
<dbReference type="GO" id="GO:0046872">
    <property type="term" value="F:metal ion binding"/>
    <property type="evidence" value="ECO:0007669"/>
    <property type="project" value="UniProtKB-KW"/>
</dbReference>
<gene>
    <name evidence="8" type="ordered locus">Xcel_0803</name>
</gene>
<dbReference type="GO" id="GO:0004518">
    <property type="term" value="F:nuclease activity"/>
    <property type="evidence" value="ECO:0007669"/>
    <property type="project" value="UniProtKB-KW"/>
</dbReference>
<evidence type="ECO:0000256" key="5">
    <source>
        <dbReference type="SAM" id="MobiDB-lite"/>
    </source>
</evidence>
<feature type="region of interest" description="Disordered" evidence="5">
    <location>
        <begin position="189"/>
        <end position="208"/>
    </location>
</feature>
<evidence type="ECO:0000256" key="2">
    <source>
        <dbReference type="ARBA" id="ARBA00022723"/>
    </source>
</evidence>
<evidence type="ECO:0000313" key="9">
    <source>
        <dbReference type="Proteomes" id="UP000002255"/>
    </source>
</evidence>
<reference evidence="9" key="1">
    <citation type="submission" date="2009-11" db="EMBL/GenBank/DDBJ databases">
        <title>The complete chromosome of Xylanimonas cellulosilytica DSM 15894.</title>
        <authorList>
            <consortium name="US DOE Joint Genome Institute (JGI-PGF)"/>
            <person name="Lucas S."/>
            <person name="Copeland A."/>
            <person name="Lapidus A."/>
            <person name="Glavina del Rio T."/>
            <person name="Dalin E."/>
            <person name="Tice H."/>
            <person name="Bruce D."/>
            <person name="Goodwin L."/>
            <person name="Pitluck S."/>
            <person name="Kyrpides N."/>
            <person name="Mavromatis K."/>
            <person name="Ivanova N."/>
            <person name="Mikhailova N."/>
            <person name="Foster B."/>
            <person name="Clum A."/>
            <person name="Brettin T."/>
            <person name="Detter J.C."/>
            <person name="Han C."/>
            <person name="Larimer F."/>
            <person name="Land M."/>
            <person name="Hauser L."/>
            <person name="Markowitz V."/>
            <person name="Cheng J.F."/>
            <person name="Hugenholtz P."/>
            <person name="Woyke T."/>
            <person name="Wu D."/>
            <person name="Gehrich-Schroeter G."/>
            <person name="Schneider S."/>
            <person name="Pukall S.R."/>
            <person name="Klenk H.P."/>
            <person name="Eisen J.A."/>
        </authorList>
    </citation>
    <scope>NUCLEOTIDE SEQUENCE [LARGE SCALE GENOMIC DNA]</scope>
    <source>
        <strain evidence="9">DSM 15894 / CECT 5975 / LMG 20990 / XIL07</strain>
    </source>
</reference>
<dbReference type="AlphaFoldDB" id="D1BXN1"/>
<dbReference type="Proteomes" id="UP000002255">
    <property type="component" value="Chromosome"/>
</dbReference>
<keyword evidence="1" id="KW-0540">Nuclease</keyword>
<dbReference type="STRING" id="446471.Xcel_0803"/>
<evidence type="ECO:0000313" key="8">
    <source>
        <dbReference type="EMBL" id="ACZ29841.1"/>
    </source>
</evidence>
<keyword evidence="9" id="KW-1185">Reference proteome</keyword>
<evidence type="ECO:0000256" key="4">
    <source>
        <dbReference type="ARBA" id="ARBA00022842"/>
    </source>
</evidence>
<dbReference type="KEGG" id="xce:Xcel_0803"/>
<dbReference type="RefSeq" id="WP_012877583.1">
    <property type="nucleotide sequence ID" value="NC_013530.1"/>
</dbReference>
<proteinExistence type="predicted"/>
<accession>D1BXN1</accession>
<evidence type="ECO:0000256" key="1">
    <source>
        <dbReference type="ARBA" id="ARBA00022722"/>
    </source>
</evidence>
<keyword evidence="2" id="KW-0479">Metal-binding</keyword>
<keyword evidence="4" id="KW-0460">Magnesium</keyword>
<sequence>MARLQRVFIDTSELFPFTIMDVLLTLSEDLLFTWVWTDDVLDEWEHVIVREGQRSPQSARSVTDAVRAHFGRHRIDAALYDGKITADLSPDPGDRNHAAACVYGDVDVLVTRNVKHYRSLRLKDAGVEVVTADAFLCALLARHTHDVVESVVTAAARRRNPPTTLAAFLSRLERAGAAQFAPLLLGAAQRPREAAAERPAETDEHGTS</sequence>
<feature type="domain" description="PIN" evidence="6">
    <location>
        <begin position="7"/>
        <end position="115"/>
    </location>
</feature>
<dbReference type="InterPro" id="IPR058652">
    <property type="entry name" value="VapC50_C"/>
</dbReference>
<name>D1BXN1_XYLCX</name>
<protein>
    <submittedName>
        <fullName evidence="8">Uncharacterized protein</fullName>
    </submittedName>
</protein>
<dbReference type="EMBL" id="CP001821">
    <property type="protein sequence ID" value="ACZ29841.1"/>
    <property type="molecule type" value="Genomic_DNA"/>
</dbReference>
<dbReference type="InterPro" id="IPR029060">
    <property type="entry name" value="PIN-like_dom_sf"/>
</dbReference>
<keyword evidence="3" id="KW-0378">Hydrolase</keyword>
<feature type="domain" description="VapC50 C-terminal" evidence="7">
    <location>
        <begin position="132"/>
        <end position="184"/>
    </location>
</feature>
<dbReference type="HOGENOM" id="CLU_096418_0_0_11"/>
<dbReference type="Pfam" id="PF26343">
    <property type="entry name" value="VapC50_C"/>
    <property type="match status" value="1"/>
</dbReference>
<organism evidence="8 9">
    <name type="scientific">Xylanimonas cellulosilytica (strain DSM 15894 / JCM 12276 / CECT 5975 / KCTC 9989 / LMG 20990 / NBRC 107835 / XIL07)</name>
    <dbReference type="NCBI Taxonomy" id="446471"/>
    <lineage>
        <taxon>Bacteria</taxon>
        <taxon>Bacillati</taxon>
        <taxon>Actinomycetota</taxon>
        <taxon>Actinomycetes</taxon>
        <taxon>Micrococcales</taxon>
        <taxon>Promicromonosporaceae</taxon>
        <taxon>Xylanimonas</taxon>
    </lineage>
</organism>
<dbReference type="Pfam" id="PF13470">
    <property type="entry name" value="PIN_3"/>
    <property type="match status" value="1"/>
</dbReference>
<feature type="compositionally biased region" description="Basic and acidic residues" evidence="5">
    <location>
        <begin position="190"/>
        <end position="208"/>
    </location>
</feature>
<dbReference type="SUPFAM" id="SSF88723">
    <property type="entry name" value="PIN domain-like"/>
    <property type="match status" value="1"/>
</dbReference>